<dbReference type="OrthoDB" id="3239954at2"/>
<dbReference type="Proteomes" id="UP000198564">
    <property type="component" value="Unassembled WGS sequence"/>
</dbReference>
<dbReference type="Pfam" id="PF08279">
    <property type="entry name" value="HTH_11"/>
    <property type="match status" value="1"/>
</dbReference>
<dbReference type="Gene3D" id="1.10.10.10">
    <property type="entry name" value="Winged helix-like DNA-binding domain superfamily/Winged helix DNA-binding domain"/>
    <property type="match status" value="1"/>
</dbReference>
<reference evidence="3" key="1">
    <citation type="submission" date="2016-10" db="EMBL/GenBank/DDBJ databases">
        <authorList>
            <person name="Varghese N."/>
            <person name="Submissions S."/>
        </authorList>
    </citation>
    <scope>NUCLEOTIDE SEQUENCE [LARGE SCALE GENOMIC DNA]</scope>
    <source>
        <strain evidence="3">DSM 25751</strain>
    </source>
</reference>
<sequence>MLNQKEIMIIDQFYKNQDIYLTSKDIAKELKVTEKTARKYIKQLNQTLDKK</sequence>
<evidence type="ECO:0000259" key="1">
    <source>
        <dbReference type="Pfam" id="PF08279"/>
    </source>
</evidence>
<organism evidence="2 3">
    <name type="scientific">Alkalibacterium gilvum</name>
    <dbReference type="NCBI Taxonomy" id="1130080"/>
    <lineage>
        <taxon>Bacteria</taxon>
        <taxon>Bacillati</taxon>
        <taxon>Bacillota</taxon>
        <taxon>Bacilli</taxon>
        <taxon>Lactobacillales</taxon>
        <taxon>Carnobacteriaceae</taxon>
        <taxon>Alkalibacterium</taxon>
    </lineage>
</organism>
<feature type="domain" description="Helix-turn-helix type 11" evidence="1">
    <location>
        <begin position="9"/>
        <end position="48"/>
    </location>
</feature>
<evidence type="ECO:0000313" key="2">
    <source>
        <dbReference type="EMBL" id="SEI67925.1"/>
    </source>
</evidence>
<gene>
    <name evidence="2" type="ORF">SAMN04488113_11027</name>
</gene>
<name>A0A1H6SVE7_9LACT</name>
<dbReference type="AlphaFoldDB" id="A0A1H6SVE7"/>
<keyword evidence="3" id="KW-1185">Reference proteome</keyword>
<dbReference type="InterPro" id="IPR036388">
    <property type="entry name" value="WH-like_DNA-bd_sf"/>
</dbReference>
<protein>
    <submittedName>
        <fullName evidence="2">HTH domain-containing protein</fullName>
    </submittedName>
</protein>
<dbReference type="STRING" id="1130080.SAMN04488113_11027"/>
<dbReference type="EMBL" id="FNYW01000010">
    <property type="protein sequence ID" value="SEI67925.1"/>
    <property type="molecule type" value="Genomic_DNA"/>
</dbReference>
<dbReference type="InterPro" id="IPR013196">
    <property type="entry name" value="HTH_11"/>
</dbReference>
<dbReference type="RefSeq" id="WP_091633857.1">
    <property type="nucleotide sequence ID" value="NZ_FNYW01000010.1"/>
</dbReference>
<evidence type="ECO:0000313" key="3">
    <source>
        <dbReference type="Proteomes" id="UP000198564"/>
    </source>
</evidence>
<accession>A0A1H6SVE7</accession>
<proteinExistence type="predicted"/>